<evidence type="ECO:0008006" key="5">
    <source>
        <dbReference type="Google" id="ProtNLM"/>
    </source>
</evidence>
<feature type="compositionally biased region" description="Acidic residues" evidence="1">
    <location>
        <begin position="267"/>
        <end position="278"/>
    </location>
</feature>
<dbReference type="AlphaFoldDB" id="K5W9L9"/>
<name>K5W9L9_PHACS</name>
<reference evidence="3 4" key="1">
    <citation type="journal article" date="2012" name="BMC Genomics">
        <title>Comparative genomics of the white-rot fungi, Phanerochaete carnosa and P. chrysosporium, to elucidate the genetic basis of the distinct wood types they colonize.</title>
        <authorList>
            <person name="Suzuki H."/>
            <person name="MacDonald J."/>
            <person name="Syed K."/>
            <person name="Salamov A."/>
            <person name="Hori C."/>
            <person name="Aerts A."/>
            <person name="Henrissat B."/>
            <person name="Wiebenga A."/>
            <person name="vanKuyk P.A."/>
            <person name="Barry K."/>
            <person name="Lindquist E."/>
            <person name="LaButti K."/>
            <person name="Lapidus A."/>
            <person name="Lucas S."/>
            <person name="Coutinho P."/>
            <person name="Gong Y."/>
            <person name="Samejima M."/>
            <person name="Mahadevan R."/>
            <person name="Abou-Zaid M."/>
            <person name="de Vries R.P."/>
            <person name="Igarashi K."/>
            <person name="Yadav J.S."/>
            <person name="Grigoriev I.V."/>
            <person name="Master E.R."/>
        </authorList>
    </citation>
    <scope>NUCLEOTIDE SEQUENCE [LARGE SCALE GENOMIC DNA]</scope>
    <source>
        <strain evidence="3 4">HHB-10118-sp</strain>
    </source>
</reference>
<organism evidence="3 4">
    <name type="scientific">Phanerochaete carnosa (strain HHB-10118-sp)</name>
    <name type="common">White-rot fungus</name>
    <name type="synonym">Peniophora carnosa</name>
    <dbReference type="NCBI Taxonomy" id="650164"/>
    <lineage>
        <taxon>Eukaryota</taxon>
        <taxon>Fungi</taxon>
        <taxon>Dikarya</taxon>
        <taxon>Basidiomycota</taxon>
        <taxon>Agaricomycotina</taxon>
        <taxon>Agaricomycetes</taxon>
        <taxon>Polyporales</taxon>
        <taxon>Phanerochaetaceae</taxon>
        <taxon>Phanerochaete</taxon>
    </lineage>
</organism>
<dbReference type="EMBL" id="JH930468">
    <property type="protein sequence ID" value="EKM60653.1"/>
    <property type="molecule type" value="Genomic_DNA"/>
</dbReference>
<dbReference type="HOGENOM" id="CLU_891684_0_0_1"/>
<accession>K5W9L9</accession>
<sequence>MPAIRLLSTTLFAAGTLAASLPSLASLQASSGICGSVGEVSLNKIEVWSGATKLGFLAPDVSGLLGGGYGIISPDTSDALTGVFTCGAPTNPVTMGAANAQTVPGTNVNAIGLIAPYYPNGGSPDLASGGSNWLALGATYVSPSGAKPNATGITFGDSQAWFESSVWTTSGGYDGNGNYHDYILHESESHWVNSDGDLPSLLLAALPDQGGIVVTGDFNAFADSYSYVGNWVEVQLASAPASDRGGPPPQATLVAAVAIINPLGAVDSDDSDDDDDASVNEHRQGSLDAADSDVGVRDRERRCAAAVVHLVL</sequence>
<dbReference type="GeneID" id="18910637"/>
<feature type="signal peptide" evidence="2">
    <location>
        <begin position="1"/>
        <end position="18"/>
    </location>
</feature>
<keyword evidence="4" id="KW-1185">Reference proteome</keyword>
<dbReference type="Proteomes" id="UP000008370">
    <property type="component" value="Unassembled WGS sequence"/>
</dbReference>
<protein>
    <recommendedName>
        <fullName evidence="5">Glycoside hydrolase family 16 protein</fullName>
    </recommendedName>
</protein>
<proteinExistence type="predicted"/>
<dbReference type="RefSeq" id="XP_007390101.1">
    <property type="nucleotide sequence ID" value="XM_007390039.1"/>
</dbReference>
<evidence type="ECO:0000256" key="1">
    <source>
        <dbReference type="SAM" id="MobiDB-lite"/>
    </source>
</evidence>
<feature type="chain" id="PRO_5003890615" description="Glycoside hydrolase family 16 protein" evidence="2">
    <location>
        <begin position="19"/>
        <end position="312"/>
    </location>
</feature>
<evidence type="ECO:0000313" key="4">
    <source>
        <dbReference type="Proteomes" id="UP000008370"/>
    </source>
</evidence>
<feature type="region of interest" description="Disordered" evidence="1">
    <location>
        <begin position="265"/>
        <end position="294"/>
    </location>
</feature>
<keyword evidence="2" id="KW-0732">Signal</keyword>
<dbReference type="OrthoDB" id="10512138at2759"/>
<gene>
    <name evidence="3" type="ORF">PHACADRAFT_189778</name>
</gene>
<dbReference type="InParanoid" id="K5W9L9"/>
<evidence type="ECO:0000256" key="2">
    <source>
        <dbReference type="SAM" id="SignalP"/>
    </source>
</evidence>
<dbReference type="KEGG" id="pco:PHACADRAFT_189778"/>
<evidence type="ECO:0000313" key="3">
    <source>
        <dbReference type="EMBL" id="EKM60653.1"/>
    </source>
</evidence>